<keyword evidence="4" id="KW-0853">WD repeat</keyword>
<dbReference type="Proteomes" id="UP000553632">
    <property type="component" value="Unassembled WGS sequence"/>
</dbReference>
<dbReference type="GO" id="GO:0005856">
    <property type="term" value="C:cytoskeleton"/>
    <property type="evidence" value="ECO:0007669"/>
    <property type="project" value="UniProtKB-SubCell"/>
</dbReference>
<keyword evidence="3" id="KW-0963">Cytoplasm</keyword>
<evidence type="ECO:0000256" key="8">
    <source>
        <dbReference type="ARBA" id="ARBA00023273"/>
    </source>
</evidence>
<organism evidence="11 12">
    <name type="scientific">Perkinsus olseni</name>
    <name type="common">Perkinsus atlanticus</name>
    <dbReference type="NCBI Taxonomy" id="32597"/>
    <lineage>
        <taxon>Eukaryota</taxon>
        <taxon>Sar</taxon>
        <taxon>Alveolata</taxon>
        <taxon>Perkinsozoa</taxon>
        <taxon>Perkinsea</taxon>
        <taxon>Perkinsida</taxon>
        <taxon>Perkinsidae</taxon>
        <taxon>Perkinsus</taxon>
    </lineage>
</organism>
<evidence type="ECO:0000256" key="2">
    <source>
        <dbReference type="ARBA" id="ARBA00004245"/>
    </source>
</evidence>
<evidence type="ECO:0000313" key="12">
    <source>
        <dbReference type="Proteomes" id="UP000553632"/>
    </source>
</evidence>
<proteinExistence type="predicted"/>
<evidence type="ECO:0000256" key="10">
    <source>
        <dbReference type="SAM" id="MobiDB-lite"/>
    </source>
</evidence>
<keyword evidence="11" id="KW-0282">Flagellum</keyword>
<keyword evidence="8" id="KW-0966">Cell projection</keyword>
<accession>A0A7J6SF48</accession>
<comment type="subcellular location">
    <subcellularLocation>
        <location evidence="1">Cell projection</location>
        <location evidence="1">Cilium</location>
    </subcellularLocation>
    <subcellularLocation>
        <location evidence="2">Cytoplasm</location>
        <location evidence="2">Cytoskeleton</location>
    </subcellularLocation>
</comment>
<feature type="region of interest" description="Disordered" evidence="10">
    <location>
        <begin position="551"/>
        <end position="594"/>
    </location>
</feature>
<sequence>MLRQQLEDIRSAFHKEVEEANLQPLTVKEAATLFTVDDEYVQSLRHQIDSTVEEVNIEMAYDVEKSKLGVSKVEDHFLRDVDCEAIQVQSFDQSAPSVGTFRVQTLPEHFHEELTRLKGLLERSGSRKGFACQEVFIGTIGLRSRRQEEKKPPRAAPGADGMIVSSLGEHADGQQRTLTTALKREMRRAKREHRRRQLEELKNAKPDGSIDGEMDVEAIRRAEAGMGHYVLRSSPNYQLRDSERMNTDIKRRQMLLLEEALHTIQSNFNTEVLELRAQRRRLRVQFIEDLTKLKDISSSILNREEDAALGHALESMFLNQCRLAGVPQQPSDGSYTAVLETIIEALRKDLPEEYPDGRYNLVTEGRASTLLPEPPREQVSDLILGGLPSAAVNRNQARSLLWDRSESGRVREQLVSAQKDIFLRVKCAVDAFNKRVAALSNDKSKLHADLKMAQTSLITLYEELVLLSNLEEADATLYAKLDKSVDDMTVVMKSIEECQKSLLDKRTEIDAWQVEESRLQSEFSNIINDNPGADQFSSALMKIYRRKVKRPKKKEGGGDDDDDESFDTDLDSDSDVDSNAEEIEEPEEDVCPPGCDQAVFKTVIGLRDKRLDMEEALTEIQKAVDEIKKTHTRLLQKEKALDKEQMQAEEKIQHFQTEKQQKLNLLHTVLLLRFSQMKCLSVVGGDGEEFPGVGQCALLPGQTLRLPETLDGGQVVFTKTALQRLRQRITDLHGEKASVRREYRELKRVYGVRAQENKKIGENLKELERKLEEIQQLKFGQLVDIDDLEKSGISREQEELENRLRDTEVQMHKRLAEWEAKMKEETQVHVELTRSNTEVMEDIAKLGQCRVILDAELDGRIARVALDEGPTSDGKEIEYERMQDLLNMQRKEIATLQAEIELFRRKGGHIYTTVTSMEARDYALTGKRTNGLG</sequence>
<evidence type="ECO:0000313" key="11">
    <source>
        <dbReference type="EMBL" id="KAF4731604.1"/>
    </source>
</evidence>
<name>A0A7J6SF48_PEROL</name>
<evidence type="ECO:0000256" key="6">
    <source>
        <dbReference type="ARBA" id="ARBA00023054"/>
    </source>
</evidence>
<feature type="coiled-coil region" evidence="9">
    <location>
        <begin position="606"/>
        <end position="658"/>
    </location>
</feature>
<dbReference type="EMBL" id="JABANO010018564">
    <property type="protein sequence ID" value="KAF4731604.1"/>
    <property type="molecule type" value="Genomic_DNA"/>
</dbReference>
<comment type="caution">
    <text evidence="11">The sequence shown here is derived from an EMBL/GenBank/DDBJ whole genome shotgun (WGS) entry which is preliminary data.</text>
</comment>
<keyword evidence="5" id="KW-0677">Repeat</keyword>
<dbReference type="PANTHER" id="PTHR14885:SF3">
    <property type="entry name" value="CILIA- AND FLAGELLA-ASSOCIATED PROTEIN 44"/>
    <property type="match status" value="1"/>
</dbReference>
<evidence type="ECO:0000256" key="5">
    <source>
        <dbReference type="ARBA" id="ARBA00022737"/>
    </source>
</evidence>
<dbReference type="GO" id="GO:0005929">
    <property type="term" value="C:cilium"/>
    <property type="evidence" value="ECO:0007669"/>
    <property type="project" value="UniProtKB-SubCell"/>
</dbReference>
<reference evidence="11 12" key="1">
    <citation type="submission" date="2020-04" db="EMBL/GenBank/DDBJ databases">
        <title>Perkinsus olseni comparative genomics.</title>
        <authorList>
            <person name="Bogema D.R."/>
        </authorList>
    </citation>
    <scope>NUCLEOTIDE SEQUENCE [LARGE SCALE GENOMIC DNA]</scope>
    <source>
        <strain evidence="11 12">ATCC PRA-207</strain>
    </source>
</reference>
<keyword evidence="7" id="KW-0206">Cytoskeleton</keyword>
<dbReference type="AlphaFoldDB" id="A0A7J6SF48"/>
<evidence type="ECO:0000256" key="1">
    <source>
        <dbReference type="ARBA" id="ARBA00004138"/>
    </source>
</evidence>
<protein>
    <submittedName>
        <fullName evidence="11">Cilia- and flagella-associated protein 44</fullName>
    </submittedName>
</protein>
<evidence type="ECO:0000256" key="9">
    <source>
        <dbReference type="SAM" id="Coils"/>
    </source>
</evidence>
<gene>
    <name evidence="11" type="primary">WDR52</name>
    <name evidence="11" type="ORF">FOZ63_016518</name>
</gene>
<feature type="compositionally biased region" description="Acidic residues" evidence="10">
    <location>
        <begin position="558"/>
        <end position="590"/>
    </location>
</feature>
<evidence type="ECO:0000256" key="3">
    <source>
        <dbReference type="ARBA" id="ARBA00022490"/>
    </source>
</evidence>
<keyword evidence="12" id="KW-1185">Reference proteome</keyword>
<dbReference type="OMA" id="GKKMHMN"/>
<evidence type="ECO:0000256" key="7">
    <source>
        <dbReference type="ARBA" id="ARBA00023212"/>
    </source>
</evidence>
<feature type="coiled-coil region" evidence="9">
    <location>
        <begin position="879"/>
        <end position="906"/>
    </location>
</feature>
<keyword evidence="6 9" id="KW-0175">Coiled coil</keyword>
<evidence type="ECO:0000256" key="4">
    <source>
        <dbReference type="ARBA" id="ARBA00022574"/>
    </source>
</evidence>
<keyword evidence="11" id="KW-0969">Cilium</keyword>
<feature type="coiled-coil region" evidence="9">
    <location>
        <begin position="722"/>
        <end position="835"/>
    </location>
</feature>
<dbReference type="PANTHER" id="PTHR14885">
    <property type="entry name" value="CILIA- AND FLAGELLA-ASSOCIATED PROTEIN 43-RELATED"/>
    <property type="match status" value="1"/>
</dbReference>